<name>A0AAV3R579_LITER</name>
<gene>
    <name evidence="2" type="ORF">LIER_23998</name>
</gene>
<dbReference type="Proteomes" id="UP001454036">
    <property type="component" value="Unassembled WGS sequence"/>
</dbReference>
<evidence type="ECO:0000313" key="3">
    <source>
        <dbReference type="Proteomes" id="UP001454036"/>
    </source>
</evidence>
<feature type="transmembrane region" description="Helical" evidence="1">
    <location>
        <begin position="38"/>
        <end position="61"/>
    </location>
</feature>
<reference evidence="2 3" key="1">
    <citation type="submission" date="2024-01" db="EMBL/GenBank/DDBJ databases">
        <title>The complete chloroplast genome sequence of Lithospermum erythrorhizon: insights into the phylogenetic relationship among Boraginaceae species and the maternal lineages of purple gromwells.</title>
        <authorList>
            <person name="Okada T."/>
            <person name="Watanabe K."/>
        </authorList>
    </citation>
    <scope>NUCLEOTIDE SEQUENCE [LARGE SCALE GENOMIC DNA]</scope>
</reference>
<proteinExistence type="predicted"/>
<comment type="caution">
    <text evidence="2">The sequence shown here is derived from an EMBL/GenBank/DDBJ whole genome shotgun (WGS) entry which is preliminary data.</text>
</comment>
<keyword evidence="3" id="KW-1185">Reference proteome</keyword>
<dbReference type="PANTHER" id="PTHR31060:SF4">
    <property type="entry name" value="1,8-CINEOLE SYNTHASE"/>
    <property type="match status" value="1"/>
</dbReference>
<dbReference type="InterPro" id="IPR038920">
    <property type="entry name" value="At3g05675-like"/>
</dbReference>
<keyword evidence="1" id="KW-0472">Membrane</keyword>
<dbReference type="EMBL" id="BAABME010006882">
    <property type="protein sequence ID" value="GAA0169542.1"/>
    <property type="molecule type" value="Genomic_DNA"/>
</dbReference>
<keyword evidence="1" id="KW-0812">Transmembrane</keyword>
<dbReference type="PANTHER" id="PTHR31060">
    <property type="entry name" value="OSJNBA0011J08.25 PROTEIN-RELATED"/>
    <property type="match status" value="1"/>
</dbReference>
<organism evidence="2 3">
    <name type="scientific">Lithospermum erythrorhizon</name>
    <name type="common">Purple gromwell</name>
    <name type="synonym">Lithospermum officinale var. erythrorhizon</name>
    <dbReference type="NCBI Taxonomy" id="34254"/>
    <lineage>
        <taxon>Eukaryota</taxon>
        <taxon>Viridiplantae</taxon>
        <taxon>Streptophyta</taxon>
        <taxon>Embryophyta</taxon>
        <taxon>Tracheophyta</taxon>
        <taxon>Spermatophyta</taxon>
        <taxon>Magnoliopsida</taxon>
        <taxon>eudicotyledons</taxon>
        <taxon>Gunneridae</taxon>
        <taxon>Pentapetalae</taxon>
        <taxon>asterids</taxon>
        <taxon>lamiids</taxon>
        <taxon>Boraginales</taxon>
        <taxon>Boraginaceae</taxon>
        <taxon>Boraginoideae</taxon>
        <taxon>Lithospermeae</taxon>
        <taxon>Lithospermum</taxon>
    </lineage>
</organism>
<dbReference type="AlphaFoldDB" id="A0AAV3R579"/>
<protein>
    <submittedName>
        <fullName evidence="2">Uncharacterized protein</fullName>
    </submittedName>
</protein>
<sequence>MVEKSWTTISPLLLRNLVTSVFMFADKPLSFLADKNKLLYILRCFLVSVFLFLQRFLPILFSCFLPYSKTNNKNNFYPLKKTKYGNSPTTRIGGAAVGDTGVARALTQLLSLVNEIPVSSRKYESVRALAEKLIEENLLEDDEKLREINCVVMLEAFERTVSRLEAAMLSHVVDDDVSMGENGRGNYNNKVIRLFGLVKYYGEAMWRLGKPMRGKGVSAEKLAAEVLWLAQKMVACGCGGEAVNKWACCDHLAWLALNAEPRLQGSLVKITAYLFMKGKDPGSKRGKDSTEQPKGTKMRMLMLWLPLLCRGSNGTDAPVLSILERNELEKILRDTIESLEQDEQEQVLSLWLHHFTQCASSDWPNLQECYTRWFDASRRLLLNQL</sequence>
<evidence type="ECO:0000256" key="1">
    <source>
        <dbReference type="SAM" id="Phobius"/>
    </source>
</evidence>
<keyword evidence="1" id="KW-1133">Transmembrane helix</keyword>
<evidence type="ECO:0000313" key="2">
    <source>
        <dbReference type="EMBL" id="GAA0169542.1"/>
    </source>
</evidence>
<accession>A0AAV3R579</accession>